<dbReference type="EMBL" id="JABXBU010002227">
    <property type="protein sequence ID" value="KAF8773011.1"/>
    <property type="molecule type" value="Genomic_DNA"/>
</dbReference>
<dbReference type="AlphaFoldDB" id="A0A8T0EHK9"/>
<keyword evidence="1" id="KW-0732">Signal</keyword>
<proteinExistence type="predicted"/>
<dbReference type="OMA" id="NICHPGA"/>
<evidence type="ECO:0000313" key="3">
    <source>
        <dbReference type="Proteomes" id="UP000807504"/>
    </source>
</evidence>
<feature type="signal peptide" evidence="1">
    <location>
        <begin position="1"/>
        <end position="24"/>
    </location>
</feature>
<keyword evidence="3" id="KW-1185">Reference proteome</keyword>
<name>A0A8T0EHK9_ARGBR</name>
<sequence>MKLDLAMQLVIVTAVCLFFFSADARVIKRSAKVTYCSGSTPCGWEIYQPSTRSVEYFVKSPCDCPSGTQCLRYSDDISIAAYVYRCRQESDEGQTWDQ</sequence>
<organism evidence="2 3">
    <name type="scientific">Argiope bruennichi</name>
    <name type="common">Wasp spider</name>
    <name type="synonym">Aranea bruennichi</name>
    <dbReference type="NCBI Taxonomy" id="94029"/>
    <lineage>
        <taxon>Eukaryota</taxon>
        <taxon>Metazoa</taxon>
        <taxon>Ecdysozoa</taxon>
        <taxon>Arthropoda</taxon>
        <taxon>Chelicerata</taxon>
        <taxon>Arachnida</taxon>
        <taxon>Araneae</taxon>
        <taxon>Araneomorphae</taxon>
        <taxon>Entelegynae</taxon>
        <taxon>Araneoidea</taxon>
        <taxon>Araneidae</taxon>
        <taxon>Argiope</taxon>
    </lineage>
</organism>
<reference evidence="2" key="2">
    <citation type="submission" date="2020-06" db="EMBL/GenBank/DDBJ databases">
        <authorList>
            <person name="Sheffer M."/>
        </authorList>
    </citation>
    <scope>NUCLEOTIDE SEQUENCE</scope>
</reference>
<gene>
    <name evidence="2" type="ORF">HNY73_015713</name>
</gene>
<protein>
    <submittedName>
        <fullName evidence="2">Uncharacterized protein</fullName>
    </submittedName>
</protein>
<evidence type="ECO:0000313" key="2">
    <source>
        <dbReference type="EMBL" id="KAF8773011.1"/>
    </source>
</evidence>
<dbReference type="OrthoDB" id="6340809at2759"/>
<evidence type="ECO:0000256" key="1">
    <source>
        <dbReference type="SAM" id="SignalP"/>
    </source>
</evidence>
<feature type="chain" id="PRO_5035851250" evidence="1">
    <location>
        <begin position="25"/>
        <end position="98"/>
    </location>
</feature>
<accession>A0A8T0EHK9</accession>
<dbReference type="Proteomes" id="UP000807504">
    <property type="component" value="Unassembled WGS sequence"/>
</dbReference>
<comment type="caution">
    <text evidence="2">The sequence shown here is derived from an EMBL/GenBank/DDBJ whole genome shotgun (WGS) entry which is preliminary data.</text>
</comment>
<reference evidence="2" key="1">
    <citation type="journal article" date="2020" name="bioRxiv">
        <title>Chromosome-level reference genome of the European wasp spider Argiope bruennichi: a resource for studies on range expansion and evolutionary adaptation.</title>
        <authorList>
            <person name="Sheffer M.M."/>
            <person name="Hoppe A."/>
            <person name="Krehenwinkel H."/>
            <person name="Uhl G."/>
            <person name="Kuss A.W."/>
            <person name="Jensen L."/>
            <person name="Jensen C."/>
            <person name="Gillespie R.G."/>
            <person name="Hoff K.J."/>
            <person name="Prost S."/>
        </authorList>
    </citation>
    <scope>NUCLEOTIDE SEQUENCE</scope>
</reference>